<feature type="compositionally biased region" description="Basic and acidic residues" evidence="1">
    <location>
        <begin position="136"/>
        <end position="156"/>
    </location>
</feature>
<feature type="compositionally biased region" description="Basic and acidic residues" evidence="1">
    <location>
        <begin position="253"/>
        <end position="262"/>
    </location>
</feature>
<protein>
    <submittedName>
        <fullName evidence="2">Uncharacterized protein</fullName>
    </submittedName>
</protein>
<keyword evidence="3" id="KW-1185">Reference proteome</keyword>
<feature type="compositionally biased region" description="Basic and acidic residues" evidence="1">
    <location>
        <begin position="304"/>
        <end position="321"/>
    </location>
</feature>
<feature type="compositionally biased region" description="Polar residues" evidence="1">
    <location>
        <begin position="347"/>
        <end position="359"/>
    </location>
</feature>
<name>A0AAD6ICZ9_PENCN</name>
<reference evidence="2" key="1">
    <citation type="journal article" date="2023" name="IMA Fungus">
        <title>Comparative genomic study of the Penicillium genus elucidates a diverse pangenome and 15 lateral gene transfer events.</title>
        <authorList>
            <person name="Petersen C."/>
            <person name="Sorensen T."/>
            <person name="Nielsen M.R."/>
            <person name="Sondergaard T.E."/>
            <person name="Sorensen J.L."/>
            <person name="Fitzpatrick D.A."/>
            <person name="Frisvad J.C."/>
            <person name="Nielsen K.L."/>
        </authorList>
    </citation>
    <scope>NUCLEOTIDE SEQUENCE</scope>
    <source>
        <strain evidence="2">IBT 15450</strain>
    </source>
</reference>
<feature type="compositionally biased region" description="Basic and acidic residues" evidence="1">
    <location>
        <begin position="181"/>
        <end position="202"/>
    </location>
</feature>
<sequence length="772" mass="87014">MRPSRVPRHGRSQWPPAPCVEEEISALLREKGGLSEIGEKPGVEGVKQRGAVDQYPIIDYADIPPPLTSPGSVPSVPSLANVSSDESTGPKTPPAQEPVIRNTVRFESDEQQKRTPPSTVSQARGPPPRPQVNQRPTHEPKTQRESLPHSRTRESAPSRPEVPVQFAFHPQAQQQPVREINSQRESRPRSHAREGSYSRRDVPAQLVSYAAPAPSVPDRSRASVPVHDIAYVQPGRSSLARSNSARAGPHSRPMPERIRREPNSGYLSDSATMRSRVSPNSQAPVSPTPIVPAEKVISGPTLAERIEEKLRQREEQRDRVALPDPEVSTPAVVFRPANASLVPRATVSASHSPSRSPQRPETLGAQPSTPLPSRPRATSVTTQSTRSSSESRHPPRLLRAELETTKPASTQAVTVQANSEKALTQFGQRSNPNGLCITSCPRSVPATGHEDWYTLKGLDHLDICPSCMSQIAHSRYSSFFIPSQAKTPSRPTRCSFSSPWTRLAWHQMIKRGHDSLELLYQMTRPPPGTRPCPGRTATEQHWHRIYDPRIKDYLPGFHVCTSCARNIRILMPAHRETFEPDTEVRERICDFQTTSPRFMKFIDLLDDAVERAEANPSRPRPDLHEFLSYARRKTALRDCRLDRQIVTKWHYLPALPELCICEDCFDEVVWPFARHQRPIARSIPPTRRALPGDGIGVKQEASCQLYSMRMRAKFREAVATNDFEMLKSTVLRRVEAERRFRDRREELLKAQSKGYDCEIELRKAVDEWKRWE</sequence>
<feature type="compositionally biased region" description="Low complexity" evidence="1">
    <location>
        <begin position="164"/>
        <end position="177"/>
    </location>
</feature>
<dbReference type="AlphaFoldDB" id="A0AAD6ICZ9"/>
<evidence type="ECO:0000313" key="3">
    <source>
        <dbReference type="Proteomes" id="UP001219568"/>
    </source>
</evidence>
<feature type="compositionally biased region" description="Polar residues" evidence="1">
    <location>
        <begin position="78"/>
        <end position="90"/>
    </location>
</feature>
<gene>
    <name evidence="2" type="ORF">N7460_004975</name>
</gene>
<feature type="region of interest" description="Disordered" evidence="1">
    <location>
        <begin position="343"/>
        <end position="397"/>
    </location>
</feature>
<dbReference type="EMBL" id="JAQJZL010000004">
    <property type="protein sequence ID" value="KAJ6043620.1"/>
    <property type="molecule type" value="Genomic_DNA"/>
</dbReference>
<feature type="compositionally biased region" description="Basic and acidic residues" evidence="1">
    <location>
        <begin position="104"/>
        <end position="113"/>
    </location>
</feature>
<feature type="region of interest" description="Disordered" evidence="1">
    <location>
        <begin position="60"/>
        <end position="324"/>
    </location>
</feature>
<feature type="compositionally biased region" description="Low complexity" evidence="1">
    <location>
        <begin position="378"/>
        <end position="388"/>
    </location>
</feature>
<feature type="compositionally biased region" description="Low complexity" evidence="1">
    <location>
        <begin position="236"/>
        <end position="247"/>
    </location>
</feature>
<organism evidence="2 3">
    <name type="scientific">Penicillium canescens</name>
    <dbReference type="NCBI Taxonomy" id="5083"/>
    <lineage>
        <taxon>Eukaryota</taxon>
        <taxon>Fungi</taxon>
        <taxon>Dikarya</taxon>
        <taxon>Ascomycota</taxon>
        <taxon>Pezizomycotina</taxon>
        <taxon>Eurotiomycetes</taxon>
        <taxon>Eurotiomycetidae</taxon>
        <taxon>Eurotiales</taxon>
        <taxon>Aspergillaceae</taxon>
        <taxon>Penicillium</taxon>
    </lineage>
</organism>
<reference evidence="2" key="2">
    <citation type="submission" date="2023-01" db="EMBL/GenBank/DDBJ databases">
        <authorList>
            <person name="Petersen C."/>
        </authorList>
    </citation>
    <scope>NUCLEOTIDE SEQUENCE</scope>
    <source>
        <strain evidence="2">IBT 15450</strain>
    </source>
</reference>
<evidence type="ECO:0000313" key="2">
    <source>
        <dbReference type="EMBL" id="KAJ6043620.1"/>
    </source>
</evidence>
<evidence type="ECO:0000256" key="1">
    <source>
        <dbReference type="SAM" id="MobiDB-lite"/>
    </source>
</evidence>
<dbReference type="Proteomes" id="UP001219568">
    <property type="component" value="Unassembled WGS sequence"/>
</dbReference>
<accession>A0AAD6ICZ9</accession>
<feature type="compositionally biased region" description="Polar residues" evidence="1">
    <location>
        <begin position="265"/>
        <end position="285"/>
    </location>
</feature>
<proteinExistence type="predicted"/>
<comment type="caution">
    <text evidence="2">The sequence shown here is derived from an EMBL/GenBank/DDBJ whole genome shotgun (WGS) entry which is preliminary data.</text>
</comment>